<evidence type="ECO:0000256" key="2">
    <source>
        <dbReference type="SAM" id="MobiDB-lite"/>
    </source>
</evidence>
<proteinExistence type="predicted"/>
<name>A0A915EC24_9BILA</name>
<sequence>MLRAVQSWFAENVNRFSSIHLWQALFRITGLEASEQRAATSEFKKIRHHLEAENKEGKNSTSSYVRSSHTGYSISMFVHPLMRGLFTELNPNVELPRSFDTLKCMLVSRCAAVQKSVKAALGDLRVRPSITCDSRYEKERKEFIATENQLRAKLNTSEENCKEAKQKLRRVEQLNDDLERRERIQAQELLDWANRYEKCLERCAYLEAGVLNGQPEEAESNGSILSSEVLADRTNLFQQSIMNSSSLNSPTNTNHKSMDGELSAVSNSNHQSETPRNGFHGFGNSLKKNFLAFSTPHSKERPSSAIVSSLFRKIEEVEKQLQLTIELLLSEKDKFVGHLDDYLYWKRTLEEVAHDGDAYSGKKVPVHFKPTLTIHWGAATEIDTTVKVTTLHNHYGDKSRVELKQVVLECLSWNFASPLLLSPDESLMESILDYFEDTYIGRLTENKASEETKKWNLRALVETDQPRTSNGIESFNGQLIRTLAASHSTIWKLIDDLRREFVIAEQRIGAYWAGAKEPRRGQTYVDIDDRIKNTVSRYHQIPKIQFLRSIAINLGRSQVYEVPVNKIRKRKQEAASNKSGGKQAKVLGLMTIEDEFGNPFFFKG</sequence>
<evidence type="ECO:0000313" key="3">
    <source>
        <dbReference type="Proteomes" id="UP000887574"/>
    </source>
</evidence>
<evidence type="ECO:0000256" key="1">
    <source>
        <dbReference type="SAM" id="Coils"/>
    </source>
</evidence>
<dbReference type="Proteomes" id="UP000887574">
    <property type="component" value="Unplaced"/>
</dbReference>
<dbReference type="Gene3D" id="6.10.250.1080">
    <property type="match status" value="1"/>
</dbReference>
<accession>A0A915EC24</accession>
<protein>
    <submittedName>
        <fullName evidence="4">Uncharacterized protein</fullName>
    </submittedName>
</protein>
<feature type="compositionally biased region" description="Polar residues" evidence="2">
    <location>
        <begin position="264"/>
        <end position="275"/>
    </location>
</feature>
<feature type="region of interest" description="Disordered" evidence="2">
    <location>
        <begin position="243"/>
        <end position="279"/>
    </location>
</feature>
<feature type="compositionally biased region" description="Low complexity" evidence="2">
    <location>
        <begin position="243"/>
        <end position="254"/>
    </location>
</feature>
<keyword evidence="1" id="KW-0175">Coiled coil</keyword>
<dbReference type="AlphaFoldDB" id="A0A915EC24"/>
<dbReference type="WBParaSite" id="jg5086">
    <property type="protein sequence ID" value="jg5086"/>
    <property type="gene ID" value="jg5086"/>
</dbReference>
<evidence type="ECO:0000313" key="4">
    <source>
        <dbReference type="WBParaSite" id="jg5086"/>
    </source>
</evidence>
<keyword evidence="3" id="KW-1185">Reference proteome</keyword>
<organism evidence="3 4">
    <name type="scientific">Ditylenchus dipsaci</name>
    <dbReference type="NCBI Taxonomy" id="166011"/>
    <lineage>
        <taxon>Eukaryota</taxon>
        <taxon>Metazoa</taxon>
        <taxon>Ecdysozoa</taxon>
        <taxon>Nematoda</taxon>
        <taxon>Chromadorea</taxon>
        <taxon>Rhabditida</taxon>
        <taxon>Tylenchina</taxon>
        <taxon>Tylenchomorpha</taxon>
        <taxon>Sphaerularioidea</taxon>
        <taxon>Anguinidae</taxon>
        <taxon>Anguininae</taxon>
        <taxon>Ditylenchus</taxon>
    </lineage>
</organism>
<feature type="coiled-coil region" evidence="1">
    <location>
        <begin position="147"/>
        <end position="188"/>
    </location>
</feature>
<reference evidence="4" key="1">
    <citation type="submission" date="2022-11" db="UniProtKB">
        <authorList>
            <consortium name="WormBaseParasite"/>
        </authorList>
    </citation>
    <scope>IDENTIFICATION</scope>
</reference>